<dbReference type="EnsemblMetazoa" id="AATE002670-RA">
    <property type="protein sequence ID" value="AATE002670-PA.1"/>
    <property type="gene ID" value="AATE002670"/>
</dbReference>
<proteinExistence type="predicted"/>
<protein>
    <submittedName>
        <fullName evidence="1">Uncharacterized protein</fullName>
    </submittedName>
</protein>
<sequence length="183" mass="20568">MPTRESLNVAYMSRQMLDHHRDTINTAGLTDGLPSDDLTTRTTTMLAGPQQQQQQDRERYLFGPAETSARHSRSVPTPRYRTRTRTCLPVAHTVRLHRHGSPTRVALPNAPRETERCHTGWPAMTMTTVMMCAIGLGPLSNNIRTIKTERTDKMHGCGKGGGEEGWWLVLATLCCRCFLRLPV</sequence>
<evidence type="ECO:0000313" key="1">
    <source>
        <dbReference type="EnsemblMetazoa" id="AATE002670-PA.1"/>
    </source>
</evidence>
<dbReference type="AlphaFoldDB" id="A0A182INW4"/>
<dbReference type="VEuPathDB" id="VectorBase:AATE002670"/>
<accession>A0A182INW4</accession>
<reference evidence="1" key="1">
    <citation type="submission" date="2022-08" db="UniProtKB">
        <authorList>
            <consortium name="EnsemblMetazoa"/>
        </authorList>
    </citation>
    <scope>IDENTIFICATION</scope>
    <source>
        <strain evidence="1">EBRO</strain>
    </source>
</reference>
<name>A0A182INW4_ANOAO</name>
<organism evidence="1">
    <name type="scientific">Anopheles atroparvus</name>
    <name type="common">European mosquito</name>
    <dbReference type="NCBI Taxonomy" id="41427"/>
    <lineage>
        <taxon>Eukaryota</taxon>
        <taxon>Metazoa</taxon>
        <taxon>Ecdysozoa</taxon>
        <taxon>Arthropoda</taxon>
        <taxon>Hexapoda</taxon>
        <taxon>Insecta</taxon>
        <taxon>Pterygota</taxon>
        <taxon>Neoptera</taxon>
        <taxon>Endopterygota</taxon>
        <taxon>Diptera</taxon>
        <taxon>Nematocera</taxon>
        <taxon>Culicoidea</taxon>
        <taxon>Culicidae</taxon>
        <taxon>Anophelinae</taxon>
        <taxon>Anopheles</taxon>
    </lineage>
</organism>